<organism evidence="2 3">
    <name type="scientific">Solirubrobacter phytolaccae</name>
    <dbReference type="NCBI Taxonomy" id="1404360"/>
    <lineage>
        <taxon>Bacteria</taxon>
        <taxon>Bacillati</taxon>
        <taxon>Actinomycetota</taxon>
        <taxon>Thermoleophilia</taxon>
        <taxon>Solirubrobacterales</taxon>
        <taxon>Solirubrobacteraceae</taxon>
        <taxon>Solirubrobacter</taxon>
    </lineage>
</organism>
<proteinExistence type="predicted"/>
<evidence type="ECO:0000313" key="3">
    <source>
        <dbReference type="Proteomes" id="UP001147653"/>
    </source>
</evidence>
<dbReference type="EMBL" id="JAPDDP010000066">
    <property type="protein sequence ID" value="MDA0184028.1"/>
    <property type="molecule type" value="Genomic_DNA"/>
</dbReference>
<feature type="domain" description="N-acetyltransferase" evidence="1">
    <location>
        <begin position="9"/>
        <end position="171"/>
    </location>
</feature>
<dbReference type="GO" id="GO:0016747">
    <property type="term" value="F:acyltransferase activity, transferring groups other than amino-acyl groups"/>
    <property type="evidence" value="ECO:0007669"/>
    <property type="project" value="InterPro"/>
</dbReference>
<dbReference type="SUPFAM" id="SSF55729">
    <property type="entry name" value="Acyl-CoA N-acyltransferases (Nat)"/>
    <property type="match status" value="1"/>
</dbReference>
<comment type="caution">
    <text evidence="2">The sequence shown here is derived from an EMBL/GenBank/DDBJ whole genome shotgun (WGS) entry which is preliminary data.</text>
</comment>
<dbReference type="PANTHER" id="PTHR43792">
    <property type="entry name" value="GNAT FAMILY, PUTATIVE (AFU_ORTHOLOGUE AFUA_3G00765)-RELATED-RELATED"/>
    <property type="match status" value="1"/>
</dbReference>
<dbReference type="AlphaFoldDB" id="A0A9X3NCP1"/>
<dbReference type="RefSeq" id="WP_270028445.1">
    <property type="nucleotide sequence ID" value="NZ_JAPDDP010000066.1"/>
</dbReference>
<dbReference type="InterPro" id="IPR051531">
    <property type="entry name" value="N-acetyltransferase"/>
</dbReference>
<dbReference type="PANTHER" id="PTHR43792:SF1">
    <property type="entry name" value="N-ACETYLTRANSFERASE DOMAIN-CONTAINING PROTEIN"/>
    <property type="match status" value="1"/>
</dbReference>
<dbReference type="PROSITE" id="PS51186">
    <property type="entry name" value="GNAT"/>
    <property type="match status" value="1"/>
</dbReference>
<dbReference type="Pfam" id="PF13302">
    <property type="entry name" value="Acetyltransf_3"/>
    <property type="match status" value="1"/>
</dbReference>
<reference evidence="2" key="1">
    <citation type="submission" date="2022-10" db="EMBL/GenBank/DDBJ databases">
        <title>The WGS of Solirubrobacter phytolaccae KCTC 29190.</title>
        <authorList>
            <person name="Jiang Z."/>
        </authorList>
    </citation>
    <scope>NUCLEOTIDE SEQUENCE</scope>
    <source>
        <strain evidence="2">KCTC 29190</strain>
    </source>
</reference>
<keyword evidence="3" id="KW-1185">Reference proteome</keyword>
<dbReference type="Gene3D" id="3.40.630.30">
    <property type="match status" value="1"/>
</dbReference>
<accession>A0A9X3NCP1</accession>
<dbReference type="InterPro" id="IPR000182">
    <property type="entry name" value="GNAT_dom"/>
</dbReference>
<gene>
    <name evidence="2" type="ORF">OJ997_27215</name>
</gene>
<evidence type="ECO:0000259" key="1">
    <source>
        <dbReference type="PROSITE" id="PS51186"/>
    </source>
</evidence>
<sequence>MIELRTPRLTLRPWIDEDEPAMAAINRDPEVGRFLNRPVEEAVVEGFFAMIADHWATHGFGPWAVEYEGRFVGFAGLAHLPPFLADAGPGPELGWRLDPAVWGRGLATEAAVAARDDAFGRLALGELISIIHPENARSQRVATKLGMRLCRQIHNPVLDRDVEVWHAHPLR</sequence>
<dbReference type="Proteomes" id="UP001147653">
    <property type="component" value="Unassembled WGS sequence"/>
</dbReference>
<evidence type="ECO:0000313" key="2">
    <source>
        <dbReference type="EMBL" id="MDA0184028.1"/>
    </source>
</evidence>
<name>A0A9X3NCP1_9ACTN</name>
<protein>
    <submittedName>
        <fullName evidence="2">GNAT family N-acetyltransferase</fullName>
    </submittedName>
</protein>
<dbReference type="InterPro" id="IPR016181">
    <property type="entry name" value="Acyl_CoA_acyltransferase"/>
</dbReference>